<reference evidence="1" key="2">
    <citation type="submission" date="2020-06" db="EMBL/GenBank/DDBJ databases">
        <authorList>
            <person name="Sheffer M."/>
        </authorList>
    </citation>
    <scope>NUCLEOTIDE SEQUENCE</scope>
</reference>
<sequence length="148" mass="17747">MWVDLDDPEVVDDNDDDDGLNFYEPDDLDYPEYKYDSFAELERKHNRCEFLSLQDICLQTISKNLPRFNLAFSVSENLDFRRNLQYLQRFHSIYFISEVTKTTGKLDESYFDFLLNEYIKEFDMNPLYDCDWDAVVKRMSEIGHVGIF</sequence>
<name>A0A8T0EBU4_ARGBR</name>
<dbReference type="EMBL" id="JABXBU010002230">
    <property type="protein sequence ID" value="KAF8767645.1"/>
    <property type="molecule type" value="Genomic_DNA"/>
</dbReference>
<organism evidence="1 2">
    <name type="scientific">Argiope bruennichi</name>
    <name type="common">Wasp spider</name>
    <name type="synonym">Aranea bruennichi</name>
    <dbReference type="NCBI Taxonomy" id="94029"/>
    <lineage>
        <taxon>Eukaryota</taxon>
        <taxon>Metazoa</taxon>
        <taxon>Ecdysozoa</taxon>
        <taxon>Arthropoda</taxon>
        <taxon>Chelicerata</taxon>
        <taxon>Arachnida</taxon>
        <taxon>Araneae</taxon>
        <taxon>Araneomorphae</taxon>
        <taxon>Entelegynae</taxon>
        <taxon>Araneoidea</taxon>
        <taxon>Araneidae</taxon>
        <taxon>Argiope</taxon>
    </lineage>
</organism>
<gene>
    <name evidence="1" type="ORF">HNY73_020571</name>
</gene>
<evidence type="ECO:0000313" key="2">
    <source>
        <dbReference type="Proteomes" id="UP000807504"/>
    </source>
</evidence>
<dbReference type="Proteomes" id="UP000807504">
    <property type="component" value="Unassembled WGS sequence"/>
</dbReference>
<dbReference type="AlphaFoldDB" id="A0A8T0EBU4"/>
<evidence type="ECO:0000313" key="1">
    <source>
        <dbReference type="EMBL" id="KAF8767645.1"/>
    </source>
</evidence>
<reference evidence="1" key="1">
    <citation type="journal article" date="2020" name="bioRxiv">
        <title>Chromosome-level reference genome of the European wasp spider Argiope bruennichi: a resource for studies on range expansion and evolutionary adaptation.</title>
        <authorList>
            <person name="Sheffer M.M."/>
            <person name="Hoppe A."/>
            <person name="Krehenwinkel H."/>
            <person name="Uhl G."/>
            <person name="Kuss A.W."/>
            <person name="Jensen L."/>
            <person name="Jensen C."/>
            <person name="Gillespie R.G."/>
            <person name="Hoff K.J."/>
            <person name="Prost S."/>
        </authorList>
    </citation>
    <scope>NUCLEOTIDE SEQUENCE</scope>
</reference>
<proteinExistence type="predicted"/>
<protein>
    <submittedName>
        <fullName evidence="1">Uncharacterized protein</fullName>
    </submittedName>
</protein>
<comment type="caution">
    <text evidence="1">The sequence shown here is derived from an EMBL/GenBank/DDBJ whole genome shotgun (WGS) entry which is preliminary data.</text>
</comment>
<keyword evidence="2" id="KW-1185">Reference proteome</keyword>
<accession>A0A8T0EBU4</accession>